<feature type="compositionally biased region" description="Basic and acidic residues" evidence="2">
    <location>
        <begin position="663"/>
        <end position="678"/>
    </location>
</feature>
<name>A0ABD1VHJ4_9LAMI</name>
<dbReference type="EMBL" id="JBFOLJ010000005">
    <property type="protein sequence ID" value="KAL2536807.1"/>
    <property type="molecule type" value="Genomic_DNA"/>
</dbReference>
<feature type="region of interest" description="Disordered" evidence="2">
    <location>
        <begin position="289"/>
        <end position="318"/>
    </location>
</feature>
<feature type="compositionally biased region" description="Basic and acidic residues" evidence="2">
    <location>
        <begin position="607"/>
        <end position="625"/>
    </location>
</feature>
<keyword evidence="4" id="KW-1185">Reference proteome</keyword>
<evidence type="ECO:0000256" key="2">
    <source>
        <dbReference type="SAM" id="MobiDB-lite"/>
    </source>
</evidence>
<evidence type="ECO:0000256" key="1">
    <source>
        <dbReference type="SAM" id="Coils"/>
    </source>
</evidence>
<dbReference type="AlphaFoldDB" id="A0ABD1VHJ4"/>
<feature type="region of interest" description="Disordered" evidence="2">
    <location>
        <begin position="743"/>
        <end position="797"/>
    </location>
</feature>
<feature type="compositionally biased region" description="Basic and acidic residues" evidence="2">
    <location>
        <begin position="411"/>
        <end position="486"/>
    </location>
</feature>
<evidence type="ECO:0000313" key="3">
    <source>
        <dbReference type="EMBL" id="KAL2536807.1"/>
    </source>
</evidence>
<feature type="coiled-coil region" evidence="1">
    <location>
        <begin position="212"/>
        <end position="260"/>
    </location>
</feature>
<organism evidence="3 4">
    <name type="scientific">Forsythia ovata</name>
    <dbReference type="NCBI Taxonomy" id="205694"/>
    <lineage>
        <taxon>Eukaryota</taxon>
        <taxon>Viridiplantae</taxon>
        <taxon>Streptophyta</taxon>
        <taxon>Embryophyta</taxon>
        <taxon>Tracheophyta</taxon>
        <taxon>Spermatophyta</taxon>
        <taxon>Magnoliopsida</taxon>
        <taxon>eudicotyledons</taxon>
        <taxon>Gunneridae</taxon>
        <taxon>Pentapetalae</taxon>
        <taxon>asterids</taxon>
        <taxon>lamiids</taxon>
        <taxon>Lamiales</taxon>
        <taxon>Oleaceae</taxon>
        <taxon>Forsythieae</taxon>
        <taxon>Forsythia</taxon>
    </lineage>
</organism>
<reference evidence="4" key="1">
    <citation type="submission" date="2024-07" db="EMBL/GenBank/DDBJ databases">
        <title>Two chromosome-level genome assemblies of Korean endemic species Abeliophyllum distichum and Forsythia ovata (Oleaceae).</title>
        <authorList>
            <person name="Jang H."/>
        </authorList>
    </citation>
    <scope>NUCLEOTIDE SEQUENCE [LARGE SCALE GENOMIC DNA]</scope>
</reference>
<evidence type="ECO:0000313" key="4">
    <source>
        <dbReference type="Proteomes" id="UP001604277"/>
    </source>
</evidence>
<proteinExistence type="predicted"/>
<protein>
    <submittedName>
        <fullName evidence="3">Calponin-like proteiny domain-containing protein</fullName>
    </submittedName>
</protein>
<dbReference type="Proteomes" id="UP001604277">
    <property type="component" value="Unassembled WGS sequence"/>
</dbReference>
<feature type="region of interest" description="Disordered" evidence="2">
    <location>
        <begin position="401"/>
        <end position="678"/>
    </location>
</feature>
<feature type="compositionally biased region" description="Basic and acidic residues" evidence="2">
    <location>
        <begin position="574"/>
        <end position="592"/>
    </location>
</feature>
<dbReference type="PANTHER" id="PTHR37198:SF1">
    <property type="entry name" value="NUCLEOLIN"/>
    <property type="match status" value="1"/>
</dbReference>
<feature type="compositionally biased region" description="Basic and acidic residues" evidence="2">
    <location>
        <begin position="532"/>
        <end position="559"/>
    </location>
</feature>
<sequence length="948" mass="105258">MHLASHCPSCKSTISFPNACPRLTSPNTAKYKNLYHYPEITLSTASENHEIQVNPTIHHQDRMEDPSEEWEIENENGSSSFQEENIKTSTVGWILDKSICLGKKVVITGIVISSAPLVLPPLVVISAIGFAFSVPFGFIYASYACTEKLMSQLLPDPAPSLMWNEGEQIEEEVGNASLVKGDVVAMEEDEQEPEEEHAEEVGNASLVKGGVVAMEEDEREQEEEHVEEVGNAFLVKGDVVATEEEEREQEEEHVEEVGNASLVKGDVVAMEEETREQEEDMKDGIEFVEDGSRENGNDDAKVRETIKDDQEKVVSTDETLKERGYEEDESLERMDDIEIEELDKDREKEPLLECKDEKRIGVADNEEDRKFEGENAESLESIGGVGSVRADAKISVCSEVQPDNFVDNEDEKNVGSRKEEDMSKDTNDDKNVEIRKEEDMLGDKNVKLDKDVPEMKGREEREKEPLLECIKEPRRVSENIEDRKFEGQNTESIGNTGDEHSAREDAKYSVHRLEVEPDFFAENEDENNVGSRKREDMSVDKNAKLDKVVRETKEREKVKGGQTISEGKSIAVETKGKMDKGVPEMKGSEKVKGGQTDSKGKSSALETEGKLDKDVPETKGREKIKGGQTISKGKSSAVEIEGRGKRKIFKTQIISGNRKGTATRRDEKHETSLGKVEKPKVETKNLYEKEDLNMVQDTKGKYEETGEEMNVEVIKEHTPKDGSNSVPDDIKQDGEMVEGILLEKGDADHSKISMASRKSTDTENELINGKHDILQGESSKDGAGSVVYSDPGCEKSDENIISQEVSSSVNAEAEAASPNSGLFSLTRCNEPEDESKDSVDDVALSEVTELKHLVETKSKGNGNVCEADGALISDEGLPSGEKVWTQIDAIKAIIGYREPRFASIYDEVKALYLFTGVEPPLHSSFEESSGVAEVYENLRFLMSVIGVK</sequence>
<gene>
    <name evidence="3" type="ORF">Fot_18198</name>
</gene>
<feature type="compositionally biased region" description="Basic and acidic residues" evidence="2">
    <location>
        <begin position="497"/>
        <end position="515"/>
    </location>
</feature>
<feature type="compositionally biased region" description="Basic and acidic residues" evidence="2">
    <location>
        <begin position="768"/>
        <end position="780"/>
    </location>
</feature>
<accession>A0ABD1VHJ4</accession>
<comment type="caution">
    <text evidence="3">The sequence shown here is derived from an EMBL/GenBank/DDBJ whole genome shotgun (WGS) entry which is preliminary data.</text>
</comment>
<feature type="compositionally biased region" description="Acidic residues" evidence="2">
    <location>
        <begin position="516"/>
        <end position="527"/>
    </location>
</feature>
<dbReference type="PANTHER" id="PTHR37198">
    <property type="entry name" value="NUCLEOLIN"/>
    <property type="match status" value="1"/>
</dbReference>
<keyword evidence="1" id="KW-0175">Coiled coil</keyword>